<protein>
    <submittedName>
        <fullName evidence="1">Uncharacterized protein</fullName>
    </submittedName>
</protein>
<reference evidence="1" key="1">
    <citation type="submission" date="2019-09" db="EMBL/GenBank/DDBJ databases">
        <title>Draft genome sequences of 48 bacterial type strains from the CCUG.</title>
        <authorList>
            <person name="Tunovic T."/>
            <person name="Pineiro-Iglesias B."/>
            <person name="Unosson C."/>
            <person name="Inganas E."/>
            <person name="Ohlen M."/>
            <person name="Cardew S."/>
            <person name="Jensie-Markopoulos S."/>
            <person name="Salva-Serra F."/>
            <person name="Jaen-Luchoro D."/>
            <person name="Karlsson R."/>
            <person name="Svensson-Stadler L."/>
            <person name="Chun J."/>
            <person name="Moore E."/>
        </authorList>
    </citation>
    <scope>NUCLEOTIDE SEQUENCE</scope>
    <source>
        <strain evidence="1">CCUG 15333</strain>
    </source>
</reference>
<dbReference type="RefSeq" id="WP_151043568.1">
    <property type="nucleotide sequence ID" value="NZ_CP060413.1"/>
</dbReference>
<organism evidence="1">
    <name type="scientific">Comamonas kerstersii</name>
    <dbReference type="NCBI Taxonomy" id="225992"/>
    <lineage>
        <taxon>Bacteria</taxon>
        <taxon>Pseudomonadati</taxon>
        <taxon>Pseudomonadota</taxon>
        <taxon>Betaproteobacteria</taxon>
        <taxon>Burkholderiales</taxon>
        <taxon>Comamonadaceae</taxon>
        <taxon>Comamonas</taxon>
    </lineage>
</organism>
<accession>A0A6A1R419</accession>
<name>A0A6A1R419_9BURK</name>
<dbReference type="AlphaFoldDB" id="A0A6A1R419"/>
<gene>
    <name evidence="1" type="ORF">F7P80_06850</name>
</gene>
<sequence>MAWTVCWKSCSKPATETPKTIAASADEYWTLNINHIQSIDSQALAAIFYGAAIGCVYNVSLAPLINTHITPVRDLFSQTDLQNFGNFWLAIDF</sequence>
<proteinExistence type="predicted"/>
<comment type="caution">
    <text evidence="1">The sequence shown here is derived from an EMBL/GenBank/DDBJ whole genome shotgun (WGS) entry which is preliminary data.</text>
</comment>
<evidence type="ECO:0000313" key="1">
    <source>
        <dbReference type="EMBL" id="KAB0587480.1"/>
    </source>
</evidence>
<dbReference type="EMBL" id="VZOT01000003">
    <property type="protein sequence ID" value="KAB0587480.1"/>
    <property type="molecule type" value="Genomic_DNA"/>
</dbReference>